<dbReference type="Pfam" id="PF17716">
    <property type="entry name" value="RIMC1"/>
    <property type="match status" value="1"/>
</dbReference>
<protein>
    <submittedName>
        <fullName evidence="1">Uncharacterized protein</fullName>
    </submittedName>
</protein>
<dbReference type="Proteomes" id="UP000770717">
    <property type="component" value="Unassembled WGS sequence"/>
</dbReference>
<dbReference type="PANTHER" id="PTHR28494:SF1">
    <property type="entry name" value="RAB7A-INTERACTING MON1-CCZ1 COMPLEX SUBUNIT 1"/>
    <property type="match status" value="1"/>
</dbReference>
<dbReference type="InterPro" id="IPR037657">
    <property type="entry name" value="RIMC1"/>
</dbReference>
<evidence type="ECO:0000313" key="1">
    <source>
        <dbReference type="EMBL" id="KAG9488453.1"/>
    </source>
</evidence>
<dbReference type="EMBL" id="WNTK01000003">
    <property type="protein sequence ID" value="KAG9488453.1"/>
    <property type="molecule type" value="Genomic_DNA"/>
</dbReference>
<name>A0A8J6FI15_ELECQ</name>
<reference evidence="1" key="1">
    <citation type="thesis" date="2020" institute="ProQuest LLC" country="789 East Eisenhower Parkway, Ann Arbor, MI, USA">
        <title>Comparative Genomics and Chromosome Evolution.</title>
        <authorList>
            <person name="Mudd A.B."/>
        </authorList>
    </citation>
    <scope>NUCLEOTIDE SEQUENCE</scope>
    <source>
        <strain evidence="1">HN-11 Male</strain>
        <tissue evidence="1">Kidney and liver</tissue>
    </source>
</reference>
<keyword evidence="2" id="KW-1185">Reference proteome</keyword>
<organism evidence="1 2">
    <name type="scientific">Eleutherodactylus coqui</name>
    <name type="common">Puerto Rican coqui</name>
    <dbReference type="NCBI Taxonomy" id="57060"/>
    <lineage>
        <taxon>Eukaryota</taxon>
        <taxon>Metazoa</taxon>
        <taxon>Chordata</taxon>
        <taxon>Craniata</taxon>
        <taxon>Vertebrata</taxon>
        <taxon>Euteleostomi</taxon>
        <taxon>Amphibia</taxon>
        <taxon>Batrachia</taxon>
        <taxon>Anura</taxon>
        <taxon>Neobatrachia</taxon>
        <taxon>Hyloidea</taxon>
        <taxon>Eleutherodactylidae</taxon>
        <taxon>Eleutherodactylinae</taxon>
        <taxon>Eleutherodactylus</taxon>
        <taxon>Eleutherodactylus</taxon>
    </lineage>
</organism>
<accession>A0A8J6FI15</accession>
<gene>
    <name evidence="1" type="ORF">GDO78_007974</name>
</gene>
<sequence length="272" mass="30985">MAASCGPDWRRRAGRLRRRWEKLREGGSGDALLLKALAALRRLDEEVRGADGAACLALYSQAILDVTYFEENQLVDEEFPGDDSLQKVQELLQMLSEPESLVGDSQQENFSLDTEVQECLHWRRGALLYMYCHTVGERERWQLRDPGSFHQCLHDGVQYLLKMLRTRSPVQLDDTVTFQDVNTAALLEKGVFSDIHVLALMYCGEMCYWARRYCGEQASPHSEEPPQALHFKDIGEKVLDTYVLVCEGPLHGQGWSTDNAKEILQYLKEGTV</sequence>
<dbReference type="OrthoDB" id="6135810at2759"/>
<comment type="caution">
    <text evidence="1">The sequence shown here is derived from an EMBL/GenBank/DDBJ whole genome shotgun (WGS) entry which is preliminary data.</text>
</comment>
<dbReference type="GO" id="GO:0000423">
    <property type="term" value="P:mitophagy"/>
    <property type="evidence" value="ECO:0007669"/>
    <property type="project" value="InterPro"/>
</dbReference>
<evidence type="ECO:0000313" key="2">
    <source>
        <dbReference type="Proteomes" id="UP000770717"/>
    </source>
</evidence>
<proteinExistence type="predicted"/>
<dbReference type="PANTHER" id="PTHR28494">
    <property type="entry name" value="UPF0600 PROTEIN C5ORF51"/>
    <property type="match status" value="1"/>
</dbReference>
<dbReference type="AlphaFoldDB" id="A0A8J6FI15"/>